<name>A0A0B7BLF4_9EUPU</name>
<proteinExistence type="predicted"/>
<reference evidence="1" key="1">
    <citation type="submission" date="2014-12" db="EMBL/GenBank/DDBJ databases">
        <title>Insight into the proteome of Arion vulgaris.</title>
        <authorList>
            <person name="Aradska J."/>
            <person name="Bulat T."/>
            <person name="Smidak R."/>
            <person name="Sarate P."/>
            <person name="Gangsoo J."/>
            <person name="Sialana F."/>
            <person name="Bilban M."/>
            <person name="Lubec G."/>
        </authorList>
    </citation>
    <scope>NUCLEOTIDE SEQUENCE</scope>
    <source>
        <tissue evidence="1">Skin</tissue>
    </source>
</reference>
<protein>
    <submittedName>
        <fullName evidence="1">Uncharacterized protein</fullName>
    </submittedName>
</protein>
<accession>A0A0B7BLF4</accession>
<organism evidence="1">
    <name type="scientific">Arion vulgaris</name>
    <dbReference type="NCBI Taxonomy" id="1028688"/>
    <lineage>
        <taxon>Eukaryota</taxon>
        <taxon>Metazoa</taxon>
        <taxon>Spiralia</taxon>
        <taxon>Lophotrochozoa</taxon>
        <taxon>Mollusca</taxon>
        <taxon>Gastropoda</taxon>
        <taxon>Heterobranchia</taxon>
        <taxon>Euthyneura</taxon>
        <taxon>Panpulmonata</taxon>
        <taxon>Eupulmonata</taxon>
        <taxon>Stylommatophora</taxon>
        <taxon>Helicina</taxon>
        <taxon>Arionoidea</taxon>
        <taxon>Arionidae</taxon>
        <taxon>Arion</taxon>
    </lineage>
</organism>
<evidence type="ECO:0000313" key="1">
    <source>
        <dbReference type="EMBL" id="CEK92925.1"/>
    </source>
</evidence>
<sequence>MGTFQSFKMIMQTYTALVPYMLSYDVNPQNICLTRLDEELINISHLLLLSKN</sequence>
<gene>
    <name evidence="1" type="primary">ORF190968</name>
</gene>
<dbReference type="AlphaFoldDB" id="A0A0B7BLF4"/>
<dbReference type="EMBL" id="HACG01046060">
    <property type="protein sequence ID" value="CEK92925.1"/>
    <property type="molecule type" value="Transcribed_RNA"/>
</dbReference>